<keyword evidence="3" id="KW-1185">Reference proteome</keyword>
<protein>
    <submittedName>
        <fullName evidence="2">GNAT family N-acetyltransferase</fullName>
    </submittedName>
</protein>
<sequence>MMLTQQKIQIRAETPQEDALIAEHFYQMWLDIGISPEAITADWLDTVLHFIDHARRELKYQAFVAEIDGLIVGSVGCQRFAGLYPNIMKARERCDGYIWGVYVQPAYRRQGIATQLTKQAMDYLKTIGCTHAVLNASPSGESVYSQLGFTNSNLRRLDLHSFAGFPD</sequence>
<reference evidence="2 3" key="1">
    <citation type="journal article" date="2020" name="ISME J.">
        <title>Comparative genomics reveals insights into cyanobacterial evolution and habitat adaptation.</title>
        <authorList>
            <person name="Chen M.Y."/>
            <person name="Teng W.K."/>
            <person name="Zhao L."/>
            <person name="Hu C.X."/>
            <person name="Zhou Y.K."/>
            <person name="Han B.P."/>
            <person name="Song L.R."/>
            <person name="Shu W.S."/>
        </authorList>
    </citation>
    <scope>NUCLEOTIDE SEQUENCE [LARGE SCALE GENOMIC DNA]</scope>
    <source>
        <strain evidence="2 3">FACHB-362</strain>
    </source>
</reference>
<accession>A0ABR8J072</accession>
<dbReference type="Pfam" id="PF00583">
    <property type="entry name" value="Acetyltransf_1"/>
    <property type="match status" value="1"/>
</dbReference>
<dbReference type="Proteomes" id="UP000660381">
    <property type="component" value="Unassembled WGS sequence"/>
</dbReference>
<dbReference type="EMBL" id="JACJTQ010000003">
    <property type="protein sequence ID" value="MBD2690897.1"/>
    <property type="molecule type" value="Genomic_DNA"/>
</dbReference>
<evidence type="ECO:0000259" key="1">
    <source>
        <dbReference type="PROSITE" id="PS51186"/>
    </source>
</evidence>
<proteinExistence type="predicted"/>
<comment type="caution">
    <text evidence="2">The sequence shown here is derived from an EMBL/GenBank/DDBJ whole genome shotgun (WGS) entry which is preliminary data.</text>
</comment>
<organism evidence="2 3">
    <name type="scientific">Anabaena catenula FACHB-362</name>
    <dbReference type="NCBI Taxonomy" id="2692877"/>
    <lineage>
        <taxon>Bacteria</taxon>
        <taxon>Bacillati</taxon>
        <taxon>Cyanobacteriota</taxon>
        <taxon>Cyanophyceae</taxon>
        <taxon>Nostocales</taxon>
        <taxon>Nostocaceae</taxon>
        <taxon>Anabaena</taxon>
    </lineage>
</organism>
<dbReference type="SUPFAM" id="SSF55729">
    <property type="entry name" value="Acyl-CoA N-acyltransferases (Nat)"/>
    <property type="match status" value="1"/>
</dbReference>
<dbReference type="PROSITE" id="PS51186">
    <property type="entry name" value="GNAT"/>
    <property type="match status" value="1"/>
</dbReference>
<feature type="domain" description="N-acetyltransferase" evidence="1">
    <location>
        <begin position="8"/>
        <end position="167"/>
    </location>
</feature>
<dbReference type="InterPro" id="IPR000182">
    <property type="entry name" value="GNAT_dom"/>
</dbReference>
<name>A0ABR8J072_9NOST</name>
<dbReference type="Gene3D" id="3.40.630.30">
    <property type="match status" value="1"/>
</dbReference>
<dbReference type="InterPro" id="IPR016181">
    <property type="entry name" value="Acyl_CoA_acyltransferase"/>
</dbReference>
<evidence type="ECO:0000313" key="2">
    <source>
        <dbReference type="EMBL" id="MBD2690897.1"/>
    </source>
</evidence>
<evidence type="ECO:0000313" key="3">
    <source>
        <dbReference type="Proteomes" id="UP000660381"/>
    </source>
</evidence>
<dbReference type="CDD" id="cd04301">
    <property type="entry name" value="NAT_SF"/>
    <property type="match status" value="1"/>
</dbReference>
<dbReference type="RefSeq" id="WP_190905433.1">
    <property type="nucleotide sequence ID" value="NZ_JACJTQ010000003.1"/>
</dbReference>
<gene>
    <name evidence="2" type="ORF">H6G68_03840</name>
</gene>